<reference evidence="1" key="1">
    <citation type="journal article" date="2020" name="mSystems">
        <title>Genome- and Community-Level Interaction Insights into Carbon Utilization and Element Cycling Functions of Hydrothermarchaeota in Hydrothermal Sediment.</title>
        <authorList>
            <person name="Zhou Z."/>
            <person name="Liu Y."/>
            <person name="Xu W."/>
            <person name="Pan J."/>
            <person name="Luo Z.H."/>
            <person name="Li M."/>
        </authorList>
    </citation>
    <scope>NUCLEOTIDE SEQUENCE [LARGE SCALE GENOMIC DNA]</scope>
    <source>
        <strain evidence="1">HyVt-460</strain>
    </source>
</reference>
<proteinExistence type="predicted"/>
<evidence type="ECO:0000313" key="1">
    <source>
        <dbReference type="EMBL" id="HHM02220.1"/>
    </source>
</evidence>
<name>A0A7V5RQE2_CALAY</name>
<comment type="caution">
    <text evidence="1">The sequence shown here is derived from an EMBL/GenBank/DDBJ whole genome shotgun (WGS) entry which is preliminary data.</text>
</comment>
<gene>
    <name evidence="1" type="ORF">ENJ15_04350</name>
</gene>
<sequence>MLQNVSVKDADLEKARPDIKNYFLYEGQASFRDEIAEAKRMVFREIKDIERAKYPDKDEKELSDLVDTLTDMPDEPVKDRVVYTALYLIFQGNNMLDLANSYLRQALDTTLSYSLDSEYRRDVKPVVFGR</sequence>
<dbReference type="Proteomes" id="UP000885771">
    <property type="component" value="Unassembled WGS sequence"/>
</dbReference>
<protein>
    <submittedName>
        <fullName evidence="1">Uncharacterized protein</fullName>
    </submittedName>
</protein>
<dbReference type="AlphaFoldDB" id="A0A7V5RQE2"/>
<accession>A0A7V5RQE2</accession>
<organism evidence="1">
    <name type="scientific">Caldithrix abyssi</name>
    <dbReference type="NCBI Taxonomy" id="187145"/>
    <lineage>
        <taxon>Bacteria</taxon>
        <taxon>Pseudomonadati</taxon>
        <taxon>Calditrichota</taxon>
        <taxon>Calditrichia</taxon>
        <taxon>Calditrichales</taxon>
        <taxon>Calditrichaceae</taxon>
        <taxon>Caldithrix</taxon>
    </lineage>
</organism>
<dbReference type="EMBL" id="DRLI01000166">
    <property type="protein sequence ID" value="HHM02220.1"/>
    <property type="molecule type" value="Genomic_DNA"/>
</dbReference>